<sequence>MHGKNPYEVVCYLLPEFPINQGEVEYQEIFEFEANKENLHGVALKYIGEAYKSAKNVIDVNDPISGLIIVKGVFIRPYQKYWTKSNTTQTQAEIHHQLTFEIKDNRVRVTLNGMRISYPGTSASSLNEFIAEFEKRSIETDNEKEFKEKANLSIAINYVDSSMKAFLEGINSFFLKELEDDW</sequence>
<dbReference type="Pfam" id="PF14730">
    <property type="entry name" value="DUF4468"/>
    <property type="match status" value="1"/>
</dbReference>
<evidence type="ECO:0000259" key="1">
    <source>
        <dbReference type="Pfam" id="PF14730"/>
    </source>
</evidence>
<dbReference type="RefSeq" id="WP_222584226.1">
    <property type="nucleotide sequence ID" value="NZ_JAHVHP010000002.1"/>
</dbReference>
<proteinExistence type="predicted"/>
<reference evidence="2 3" key="1">
    <citation type="submission" date="2021-06" db="EMBL/GenBank/DDBJ databases">
        <title>44 bacteria genomes isolated from Dapeng, Shenzhen.</title>
        <authorList>
            <person name="Zheng W."/>
            <person name="Yu S."/>
            <person name="Huang Y."/>
        </authorList>
    </citation>
    <scope>NUCLEOTIDE SEQUENCE [LARGE SCALE GENOMIC DNA]</scope>
    <source>
        <strain evidence="2 3">DP5N14-6</strain>
    </source>
</reference>
<dbReference type="Proteomes" id="UP000766609">
    <property type="component" value="Unassembled WGS sequence"/>
</dbReference>
<dbReference type="EMBL" id="JAHVHP010000002">
    <property type="protein sequence ID" value="MBY5951606.1"/>
    <property type="molecule type" value="Genomic_DNA"/>
</dbReference>
<protein>
    <submittedName>
        <fullName evidence="2">DUF4468 domain-containing protein</fullName>
    </submittedName>
</protein>
<name>A0ABS7N6L4_9BACT</name>
<evidence type="ECO:0000313" key="2">
    <source>
        <dbReference type="EMBL" id="MBY5951606.1"/>
    </source>
</evidence>
<evidence type="ECO:0000313" key="3">
    <source>
        <dbReference type="Proteomes" id="UP000766609"/>
    </source>
</evidence>
<feature type="domain" description="DUF4468" evidence="1">
    <location>
        <begin position="35"/>
        <end position="115"/>
    </location>
</feature>
<organism evidence="2 3">
    <name type="scientific">Algoriphagus marincola</name>
    <dbReference type="NCBI Taxonomy" id="264027"/>
    <lineage>
        <taxon>Bacteria</taxon>
        <taxon>Pseudomonadati</taxon>
        <taxon>Bacteroidota</taxon>
        <taxon>Cytophagia</taxon>
        <taxon>Cytophagales</taxon>
        <taxon>Cyclobacteriaceae</taxon>
        <taxon>Algoriphagus</taxon>
    </lineage>
</organism>
<accession>A0ABS7N6L4</accession>
<keyword evidence="3" id="KW-1185">Reference proteome</keyword>
<dbReference type="InterPro" id="IPR027823">
    <property type="entry name" value="DUF4468"/>
</dbReference>
<comment type="caution">
    <text evidence="2">The sequence shown here is derived from an EMBL/GenBank/DDBJ whole genome shotgun (WGS) entry which is preliminary data.</text>
</comment>
<gene>
    <name evidence="2" type="ORF">KUV23_11510</name>
</gene>
<dbReference type="Gene3D" id="3.30.530.80">
    <property type="match status" value="1"/>
</dbReference>